<keyword evidence="2" id="KW-0349">Heme</keyword>
<evidence type="ECO:0000256" key="4">
    <source>
        <dbReference type="ARBA" id="ARBA00022982"/>
    </source>
</evidence>
<reference evidence="7 8" key="1">
    <citation type="submission" date="2017-07" db="EMBL/GenBank/DDBJ databases">
        <title>Tamlnaduibacter salinus (Mi-7) genome sequencing.</title>
        <authorList>
            <person name="Verma A."/>
            <person name="Krishnamurthi S."/>
        </authorList>
    </citation>
    <scope>NUCLEOTIDE SEQUENCE [LARGE SCALE GENOMIC DNA]</scope>
    <source>
        <strain evidence="7 8">Mi-7</strain>
    </source>
</reference>
<keyword evidence="4" id="KW-0249">Electron transport</keyword>
<dbReference type="GO" id="GO:0020037">
    <property type="term" value="F:heme binding"/>
    <property type="evidence" value="ECO:0007669"/>
    <property type="project" value="InterPro"/>
</dbReference>
<dbReference type="PANTHER" id="PTHR40942:SF4">
    <property type="entry name" value="CYTOCHROME C5"/>
    <property type="match status" value="1"/>
</dbReference>
<organism evidence="7 8">
    <name type="scientific">Tamilnaduibacter salinus</name>
    <dbReference type="NCBI Taxonomy" id="1484056"/>
    <lineage>
        <taxon>Bacteria</taxon>
        <taxon>Pseudomonadati</taxon>
        <taxon>Pseudomonadota</taxon>
        <taxon>Gammaproteobacteria</taxon>
        <taxon>Pseudomonadales</taxon>
        <taxon>Marinobacteraceae</taxon>
        <taxon>Tamilnaduibacter</taxon>
    </lineage>
</organism>
<keyword evidence="8" id="KW-1185">Reference proteome</keyword>
<proteinExistence type="predicted"/>
<dbReference type="GO" id="GO:0009055">
    <property type="term" value="F:electron transfer activity"/>
    <property type="evidence" value="ECO:0007669"/>
    <property type="project" value="InterPro"/>
</dbReference>
<accession>A0A2A2I0C8</accession>
<sequence>MSVFMRPTVALLSLTLFLTGCSDPPDPERARSVLPESERLQTLYQQSCQGCHARPGTGAPLTAHPSQWAARLNKGMDRLVESVVRGYGAMPPGGQCLECDRSDHRALIRFMSGSGGDA</sequence>
<dbReference type="AlphaFoldDB" id="A0A2A2I0C8"/>
<evidence type="ECO:0000256" key="5">
    <source>
        <dbReference type="ARBA" id="ARBA00023004"/>
    </source>
</evidence>
<keyword evidence="1" id="KW-0813">Transport</keyword>
<keyword evidence="3" id="KW-0479">Metal-binding</keyword>
<comment type="caution">
    <text evidence="7">The sequence shown here is derived from an EMBL/GenBank/DDBJ whole genome shotgun (WGS) entry which is preliminary data.</text>
</comment>
<dbReference type="InterPro" id="IPR002323">
    <property type="entry name" value="Cyt_CIE"/>
</dbReference>
<keyword evidence="5" id="KW-0408">Iron</keyword>
<dbReference type="PRINTS" id="PR00607">
    <property type="entry name" value="CYTCHROMECIE"/>
</dbReference>
<dbReference type="GO" id="GO:0005506">
    <property type="term" value="F:iron ion binding"/>
    <property type="evidence" value="ECO:0007669"/>
    <property type="project" value="InterPro"/>
</dbReference>
<dbReference type="EMBL" id="NMPM01000082">
    <property type="protein sequence ID" value="PAV25052.1"/>
    <property type="molecule type" value="Genomic_DNA"/>
</dbReference>
<dbReference type="PROSITE" id="PS51257">
    <property type="entry name" value="PROKAR_LIPOPROTEIN"/>
    <property type="match status" value="1"/>
</dbReference>
<evidence type="ECO:0000256" key="2">
    <source>
        <dbReference type="ARBA" id="ARBA00022617"/>
    </source>
</evidence>
<protein>
    <recommendedName>
        <fullName evidence="6">Cytochrome c domain-containing protein</fullName>
    </recommendedName>
</protein>
<evidence type="ECO:0000256" key="3">
    <source>
        <dbReference type="ARBA" id="ARBA00022723"/>
    </source>
</evidence>
<evidence type="ECO:0000313" key="7">
    <source>
        <dbReference type="EMBL" id="PAV25052.1"/>
    </source>
</evidence>
<feature type="domain" description="Cytochrome c" evidence="6">
    <location>
        <begin position="38"/>
        <end position="111"/>
    </location>
</feature>
<dbReference type="SUPFAM" id="SSF46626">
    <property type="entry name" value="Cytochrome c"/>
    <property type="match status" value="1"/>
</dbReference>
<name>A0A2A2I0C8_9GAMM</name>
<evidence type="ECO:0000259" key="6">
    <source>
        <dbReference type="Pfam" id="PF13442"/>
    </source>
</evidence>
<dbReference type="Proteomes" id="UP000218332">
    <property type="component" value="Unassembled WGS sequence"/>
</dbReference>
<dbReference type="PANTHER" id="PTHR40942">
    <property type="match status" value="1"/>
</dbReference>
<dbReference type="Gene3D" id="1.10.760.10">
    <property type="entry name" value="Cytochrome c-like domain"/>
    <property type="match status" value="1"/>
</dbReference>
<dbReference type="InterPro" id="IPR036909">
    <property type="entry name" value="Cyt_c-like_dom_sf"/>
</dbReference>
<dbReference type="InterPro" id="IPR009056">
    <property type="entry name" value="Cyt_c-like_dom"/>
</dbReference>
<evidence type="ECO:0000256" key="1">
    <source>
        <dbReference type="ARBA" id="ARBA00022448"/>
    </source>
</evidence>
<dbReference type="Pfam" id="PF13442">
    <property type="entry name" value="Cytochrome_CBB3"/>
    <property type="match status" value="1"/>
</dbReference>
<evidence type="ECO:0000313" key="8">
    <source>
        <dbReference type="Proteomes" id="UP000218332"/>
    </source>
</evidence>
<gene>
    <name evidence="7" type="ORF">CF392_13015</name>
</gene>